<sequence>MLIIPFIHNVVDQNSIQVHTIKVLTIGGRGIWEEDNSLNLDKDILNPNDIYRKGTTIKFDKQLQICEVNTEKTKISDFYKWDEIAFEDTETFCWRTYVYLSGNGSANWLDIPTSEILGKYKIRDLIAKIIQKK</sequence>
<evidence type="ECO:0000313" key="1">
    <source>
        <dbReference type="EMBL" id="QHT20341.1"/>
    </source>
</evidence>
<dbReference type="AlphaFoldDB" id="A0A6C0DV64"/>
<name>A0A6C0DV64_9ZZZZ</name>
<protein>
    <submittedName>
        <fullName evidence="1">Uncharacterized protein</fullName>
    </submittedName>
</protein>
<dbReference type="EMBL" id="MN739677">
    <property type="protein sequence ID" value="QHT20341.1"/>
    <property type="molecule type" value="Genomic_DNA"/>
</dbReference>
<accession>A0A6C0DV64</accession>
<proteinExistence type="predicted"/>
<organism evidence="1">
    <name type="scientific">viral metagenome</name>
    <dbReference type="NCBI Taxonomy" id="1070528"/>
    <lineage>
        <taxon>unclassified sequences</taxon>
        <taxon>metagenomes</taxon>
        <taxon>organismal metagenomes</taxon>
    </lineage>
</organism>
<reference evidence="1" key="1">
    <citation type="journal article" date="2020" name="Nature">
        <title>Giant virus diversity and host interactions through global metagenomics.</title>
        <authorList>
            <person name="Schulz F."/>
            <person name="Roux S."/>
            <person name="Paez-Espino D."/>
            <person name="Jungbluth S."/>
            <person name="Walsh D.A."/>
            <person name="Denef V.J."/>
            <person name="McMahon K.D."/>
            <person name="Konstantinidis K.T."/>
            <person name="Eloe-Fadrosh E.A."/>
            <person name="Kyrpides N.C."/>
            <person name="Woyke T."/>
        </authorList>
    </citation>
    <scope>NUCLEOTIDE SEQUENCE</scope>
    <source>
        <strain evidence="1">GVMAG-M-3300023174-60</strain>
    </source>
</reference>